<dbReference type="InParanoid" id="A0A165J6U4"/>
<keyword evidence="3" id="KW-1185">Reference proteome</keyword>
<evidence type="ECO:0000256" key="1">
    <source>
        <dbReference type="SAM" id="Phobius"/>
    </source>
</evidence>
<keyword evidence="1" id="KW-0472">Membrane</keyword>
<dbReference type="RefSeq" id="XP_018191370.1">
    <property type="nucleotide sequence ID" value="XM_018332000.1"/>
</dbReference>
<proteinExistence type="predicted"/>
<dbReference type="Proteomes" id="UP000076632">
    <property type="component" value="Unassembled WGS sequence"/>
</dbReference>
<dbReference type="GeneID" id="28897137"/>
<name>A0A165J6U4_XYLHT</name>
<protein>
    <submittedName>
        <fullName evidence="2">Uncharacterized protein</fullName>
    </submittedName>
</protein>
<organism evidence="2 3">
    <name type="scientific">Xylona heveae (strain CBS 132557 / TC161)</name>
    <dbReference type="NCBI Taxonomy" id="1328760"/>
    <lineage>
        <taxon>Eukaryota</taxon>
        <taxon>Fungi</taxon>
        <taxon>Dikarya</taxon>
        <taxon>Ascomycota</taxon>
        <taxon>Pezizomycotina</taxon>
        <taxon>Xylonomycetes</taxon>
        <taxon>Xylonales</taxon>
        <taxon>Xylonaceae</taxon>
        <taxon>Xylona</taxon>
    </lineage>
</organism>
<keyword evidence="1" id="KW-0812">Transmembrane</keyword>
<reference evidence="2 3" key="1">
    <citation type="journal article" date="2016" name="Fungal Biol.">
        <title>The genome of Xylona heveae provides a window into fungal endophytism.</title>
        <authorList>
            <person name="Gazis R."/>
            <person name="Kuo A."/>
            <person name="Riley R."/>
            <person name="LaButti K."/>
            <person name="Lipzen A."/>
            <person name="Lin J."/>
            <person name="Amirebrahimi M."/>
            <person name="Hesse C.N."/>
            <person name="Spatafora J.W."/>
            <person name="Henrissat B."/>
            <person name="Hainaut M."/>
            <person name="Grigoriev I.V."/>
            <person name="Hibbett D.S."/>
        </authorList>
    </citation>
    <scope>NUCLEOTIDE SEQUENCE [LARGE SCALE GENOMIC DNA]</scope>
    <source>
        <strain evidence="2 3">TC161</strain>
    </source>
</reference>
<evidence type="ECO:0000313" key="2">
    <source>
        <dbReference type="EMBL" id="KZF25815.1"/>
    </source>
</evidence>
<evidence type="ECO:0000313" key="3">
    <source>
        <dbReference type="Proteomes" id="UP000076632"/>
    </source>
</evidence>
<sequence length="60" mass="6350">MLSQPTPDHHSTNDGVDAPGSALITKVVLCGTAIQLYLVSSFRGNSSCSQELTEMTVRQG</sequence>
<dbReference type="AlphaFoldDB" id="A0A165J6U4"/>
<keyword evidence="1" id="KW-1133">Transmembrane helix</keyword>
<accession>A0A165J6U4</accession>
<feature type="transmembrane region" description="Helical" evidence="1">
    <location>
        <begin position="20"/>
        <end position="39"/>
    </location>
</feature>
<dbReference type="EMBL" id="KV407455">
    <property type="protein sequence ID" value="KZF25815.1"/>
    <property type="molecule type" value="Genomic_DNA"/>
</dbReference>
<gene>
    <name evidence="2" type="ORF">L228DRAFT_244740</name>
</gene>